<keyword evidence="2" id="KW-0812">Transmembrane</keyword>
<keyword evidence="2" id="KW-1133">Transmembrane helix</keyword>
<reference evidence="3 4" key="1">
    <citation type="submission" date="2024-07" db="EMBL/GenBank/DDBJ databases">
        <title>Section-level genome sequencing and comparative genomics of Aspergillus sections Usti and Cavernicolus.</title>
        <authorList>
            <consortium name="Lawrence Berkeley National Laboratory"/>
            <person name="Nybo J.L."/>
            <person name="Vesth T.C."/>
            <person name="Theobald S."/>
            <person name="Frisvad J.C."/>
            <person name="Larsen T.O."/>
            <person name="Kjaerboelling I."/>
            <person name="Rothschild-Mancinelli K."/>
            <person name="Lyhne E.K."/>
            <person name="Kogle M.E."/>
            <person name="Barry K."/>
            <person name="Clum A."/>
            <person name="Na H."/>
            <person name="Ledsgaard L."/>
            <person name="Lin J."/>
            <person name="Lipzen A."/>
            <person name="Kuo A."/>
            <person name="Riley R."/>
            <person name="Mondo S."/>
            <person name="Labutti K."/>
            <person name="Haridas S."/>
            <person name="Pangalinan J."/>
            <person name="Salamov A.A."/>
            <person name="Simmons B.A."/>
            <person name="Magnuson J.K."/>
            <person name="Chen J."/>
            <person name="Drula E."/>
            <person name="Henrissat B."/>
            <person name="Wiebenga A."/>
            <person name="Lubbers R.J."/>
            <person name="Gomes A.C."/>
            <person name="Makela M.R."/>
            <person name="Stajich J."/>
            <person name="Grigoriev I.V."/>
            <person name="Mortensen U.H."/>
            <person name="De Vries R.P."/>
            <person name="Baker S.E."/>
            <person name="Andersen M.R."/>
        </authorList>
    </citation>
    <scope>NUCLEOTIDE SEQUENCE [LARGE SCALE GENOMIC DNA]</scope>
    <source>
        <strain evidence="3 4">CBS 209.92</strain>
    </source>
</reference>
<accession>A0ABR4FR11</accession>
<proteinExistence type="predicted"/>
<keyword evidence="4" id="KW-1185">Reference proteome</keyword>
<feature type="transmembrane region" description="Helical" evidence="2">
    <location>
        <begin position="12"/>
        <end position="33"/>
    </location>
</feature>
<evidence type="ECO:0000256" key="1">
    <source>
        <dbReference type="SAM" id="MobiDB-lite"/>
    </source>
</evidence>
<keyword evidence="2" id="KW-0472">Membrane</keyword>
<dbReference type="EMBL" id="JBFTWV010000137">
    <property type="protein sequence ID" value="KAL2785692.1"/>
    <property type="molecule type" value="Genomic_DNA"/>
</dbReference>
<feature type="compositionally biased region" description="Basic and acidic residues" evidence="1">
    <location>
        <begin position="120"/>
        <end position="129"/>
    </location>
</feature>
<comment type="caution">
    <text evidence="3">The sequence shown here is derived from an EMBL/GenBank/DDBJ whole genome shotgun (WGS) entry which is preliminary data.</text>
</comment>
<sequence length="152" mass="17441">MGSAASLAKTLFVPAIISLTLYVLISFVIVPFFRRYHQRYSQYLPLETITAHTSSLWERIADAVMRRFLPSSWRQQAHITDAQDNISILDEEGEIMVGIHMDSAHREALERRRSTVVAEDEGRLSRELEEGFMDDSDDETGRDNWRGGSSRH</sequence>
<evidence type="ECO:0000313" key="3">
    <source>
        <dbReference type="EMBL" id="KAL2785692.1"/>
    </source>
</evidence>
<gene>
    <name evidence="3" type="ORF">BJX66DRAFT_314370</name>
</gene>
<evidence type="ECO:0000256" key="2">
    <source>
        <dbReference type="SAM" id="Phobius"/>
    </source>
</evidence>
<feature type="region of interest" description="Disordered" evidence="1">
    <location>
        <begin position="112"/>
        <end position="152"/>
    </location>
</feature>
<protein>
    <submittedName>
        <fullName evidence="3">Uncharacterized protein</fullName>
    </submittedName>
</protein>
<organism evidence="3 4">
    <name type="scientific">Aspergillus keveii</name>
    <dbReference type="NCBI Taxonomy" id="714993"/>
    <lineage>
        <taxon>Eukaryota</taxon>
        <taxon>Fungi</taxon>
        <taxon>Dikarya</taxon>
        <taxon>Ascomycota</taxon>
        <taxon>Pezizomycotina</taxon>
        <taxon>Eurotiomycetes</taxon>
        <taxon>Eurotiomycetidae</taxon>
        <taxon>Eurotiales</taxon>
        <taxon>Aspergillaceae</taxon>
        <taxon>Aspergillus</taxon>
        <taxon>Aspergillus subgen. Nidulantes</taxon>
    </lineage>
</organism>
<evidence type="ECO:0000313" key="4">
    <source>
        <dbReference type="Proteomes" id="UP001610563"/>
    </source>
</evidence>
<dbReference type="Proteomes" id="UP001610563">
    <property type="component" value="Unassembled WGS sequence"/>
</dbReference>
<name>A0ABR4FR11_9EURO</name>